<accession>A0A7R9K6W5</accession>
<sequence>MGRFIHWCPRCMRRWSHGIITRATRTCKKCSILRIKVLGWTRFTLYTGVALALFELANALVVLSQTTEDGEIEVRISVGESIKLRQATDGMHFIQLIYGADDTIKDCEFIRQKKIVHDFLETFRDDVERARMTSTLGDALDEERTVRVARVGDDDKTHYEDVSAALYEDAEDQTTGFRNVTFRVLEGGSPLPSEVAAWLDYESLKSQCKKSHQELKKLVRRQRHGTEEEKRNASDHIER</sequence>
<protein>
    <submittedName>
        <fullName evidence="2">Uncharacterized protein</fullName>
    </submittedName>
</protein>
<feature type="region of interest" description="Disordered" evidence="1">
    <location>
        <begin position="215"/>
        <end position="239"/>
    </location>
</feature>
<evidence type="ECO:0000313" key="2">
    <source>
        <dbReference type="EMBL" id="CAD7603938.1"/>
    </source>
</evidence>
<organism evidence="2">
    <name type="scientific">Timema genevievae</name>
    <name type="common">Walking stick</name>
    <dbReference type="NCBI Taxonomy" id="629358"/>
    <lineage>
        <taxon>Eukaryota</taxon>
        <taxon>Metazoa</taxon>
        <taxon>Ecdysozoa</taxon>
        <taxon>Arthropoda</taxon>
        <taxon>Hexapoda</taxon>
        <taxon>Insecta</taxon>
        <taxon>Pterygota</taxon>
        <taxon>Neoptera</taxon>
        <taxon>Polyneoptera</taxon>
        <taxon>Phasmatodea</taxon>
        <taxon>Timematodea</taxon>
        <taxon>Timematoidea</taxon>
        <taxon>Timematidae</taxon>
        <taxon>Timema</taxon>
    </lineage>
</organism>
<dbReference type="AlphaFoldDB" id="A0A7R9K6W5"/>
<evidence type="ECO:0000256" key="1">
    <source>
        <dbReference type="SAM" id="MobiDB-lite"/>
    </source>
</evidence>
<reference evidence="2" key="1">
    <citation type="submission" date="2020-11" db="EMBL/GenBank/DDBJ databases">
        <authorList>
            <person name="Tran Van P."/>
        </authorList>
    </citation>
    <scope>NUCLEOTIDE SEQUENCE</scope>
</reference>
<dbReference type="EMBL" id="OE843804">
    <property type="protein sequence ID" value="CAD7603938.1"/>
    <property type="molecule type" value="Genomic_DNA"/>
</dbReference>
<gene>
    <name evidence="2" type="ORF">TGEB3V08_LOCUS8966</name>
</gene>
<feature type="compositionally biased region" description="Basic and acidic residues" evidence="1">
    <location>
        <begin position="224"/>
        <end position="239"/>
    </location>
</feature>
<proteinExistence type="predicted"/>
<name>A0A7R9K6W5_TIMGE</name>